<dbReference type="EMBL" id="OE843890">
    <property type="protein sequence ID" value="CAD7604182.1"/>
    <property type="molecule type" value="Genomic_DNA"/>
</dbReference>
<name>A0A7R9K612_TIMGE</name>
<dbReference type="AlphaFoldDB" id="A0A7R9K612"/>
<protein>
    <submittedName>
        <fullName evidence="1">Uncharacterized protein</fullName>
    </submittedName>
</protein>
<reference evidence="1" key="1">
    <citation type="submission" date="2020-11" db="EMBL/GenBank/DDBJ databases">
        <authorList>
            <person name="Tran Van P."/>
        </authorList>
    </citation>
    <scope>NUCLEOTIDE SEQUENCE</scope>
</reference>
<proteinExistence type="predicted"/>
<accession>A0A7R9K612</accession>
<gene>
    <name evidence="1" type="ORF">TGEB3V08_LOCUS9053</name>
</gene>
<sequence length="130" mass="14655">MPLFRLETNVPRSKITPEFLDLTRTVLSETIGREKEPWVAASQPAFRPVDVLIARQCWPQITLVSRWSEVMGILSRSSHLSPACIFAVMFCLAVYQDQAQVIRDIAAPGISDSNPCTRKTSPGYLERIKH</sequence>
<evidence type="ECO:0000313" key="1">
    <source>
        <dbReference type="EMBL" id="CAD7604182.1"/>
    </source>
</evidence>
<organism evidence="1">
    <name type="scientific">Timema genevievae</name>
    <name type="common">Walking stick</name>
    <dbReference type="NCBI Taxonomy" id="629358"/>
    <lineage>
        <taxon>Eukaryota</taxon>
        <taxon>Metazoa</taxon>
        <taxon>Ecdysozoa</taxon>
        <taxon>Arthropoda</taxon>
        <taxon>Hexapoda</taxon>
        <taxon>Insecta</taxon>
        <taxon>Pterygota</taxon>
        <taxon>Neoptera</taxon>
        <taxon>Polyneoptera</taxon>
        <taxon>Phasmatodea</taxon>
        <taxon>Timematodea</taxon>
        <taxon>Timematoidea</taxon>
        <taxon>Timematidae</taxon>
        <taxon>Timema</taxon>
    </lineage>
</organism>